<dbReference type="PROSITE" id="PS51352">
    <property type="entry name" value="THIOREDOXIN_2"/>
    <property type="match status" value="1"/>
</dbReference>
<dbReference type="InterPro" id="IPR013766">
    <property type="entry name" value="Thioredoxin_domain"/>
</dbReference>
<dbReference type="SUPFAM" id="SSF52833">
    <property type="entry name" value="Thioredoxin-like"/>
    <property type="match status" value="1"/>
</dbReference>
<keyword evidence="4" id="KW-1185">Reference proteome</keyword>
<dbReference type="RefSeq" id="WP_093422790.1">
    <property type="nucleotide sequence ID" value="NZ_FOXA01000010.1"/>
</dbReference>
<feature type="region of interest" description="Disordered" evidence="1">
    <location>
        <begin position="162"/>
        <end position="185"/>
    </location>
</feature>
<dbReference type="PANTHER" id="PTHR43640:SF1">
    <property type="entry name" value="THIOREDOXIN-DEPENDENT PEROXIREDOXIN"/>
    <property type="match status" value="1"/>
</dbReference>
<dbReference type="InterPro" id="IPR000866">
    <property type="entry name" value="AhpC/TSA"/>
</dbReference>
<dbReference type="InterPro" id="IPR036249">
    <property type="entry name" value="Thioredoxin-like_sf"/>
</dbReference>
<dbReference type="Gene3D" id="3.40.30.10">
    <property type="entry name" value="Glutaredoxin"/>
    <property type="match status" value="1"/>
</dbReference>
<accession>A0A1I5SAJ4</accession>
<reference evidence="3 4" key="1">
    <citation type="submission" date="2016-10" db="EMBL/GenBank/DDBJ databases">
        <authorList>
            <person name="de Groot N.N."/>
        </authorList>
    </citation>
    <scope>NUCLEOTIDE SEQUENCE [LARGE SCALE GENOMIC DNA]</scope>
    <source>
        <strain evidence="3 4">DSM 19547</strain>
    </source>
</reference>
<dbReference type="Proteomes" id="UP000199356">
    <property type="component" value="Unassembled WGS sequence"/>
</dbReference>
<dbReference type="Pfam" id="PF00578">
    <property type="entry name" value="AhpC-TSA"/>
    <property type="match status" value="1"/>
</dbReference>
<name>A0A1I5SAJ4_9RHOB</name>
<dbReference type="InterPro" id="IPR047262">
    <property type="entry name" value="PRX-like1"/>
</dbReference>
<dbReference type="CDD" id="cd02969">
    <property type="entry name" value="PRX_like1"/>
    <property type="match status" value="1"/>
</dbReference>
<dbReference type="AlphaFoldDB" id="A0A1I5SAJ4"/>
<evidence type="ECO:0000259" key="2">
    <source>
        <dbReference type="PROSITE" id="PS51352"/>
    </source>
</evidence>
<dbReference type="GO" id="GO:0016491">
    <property type="term" value="F:oxidoreductase activity"/>
    <property type="evidence" value="ECO:0007669"/>
    <property type="project" value="InterPro"/>
</dbReference>
<dbReference type="EMBL" id="FOXA01000010">
    <property type="protein sequence ID" value="SFP67587.1"/>
    <property type="molecule type" value="Genomic_DNA"/>
</dbReference>
<organism evidence="3 4">
    <name type="scientific">Tranquillimonas alkanivorans</name>
    <dbReference type="NCBI Taxonomy" id="441119"/>
    <lineage>
        <taxon>Bacteria</taxon>
        <taxon>Pseudomonadati</taxon>
        <taxon>Pseudomonadota</taxon>
        <taxon>Alphaproteobacteria</taxon>
        <taxon>Rhodobacterales</taxon>
        <taxon>Roseobacteraceae</taxon>
        <taxon>Tranquillimonas</taxon>
    </lineage>
</organism>
<protein>
    <submittedName>
        <fullName evidence="3">AhpC/TSA family protein</fullName>
    </submittedName>
</protein>
<feature type="domain" description="Thioredoxin" evidence="2">
    <location>
        <begin position="8"/>
        <end position="160"/>
    </location>
</feature>
<dbReference type="OrthoDB" id="9809746at2"/>
<proteinExistence type="predicted"/>
<gene>
    <name evidence="3" type="ORF">SAMN04488047_110123</name>
</gene>
<dbReference type="GO" id="GO:0016209">
    <property type="term" value="F:antioxidant activity"/>
    <property type="evidence" value="ECO:0007669"/>
    <property type="project" value="InterPro"/>
</dbReference>
<sequence length="185" mass="20064">MAETAPVCDFGWKAAPFTLPGTTGRTYSLDDIAGPKGALVMFVCNHCPYVLAVIDRIVRDARDLQDLGVGVAAICSNDAKVVPADSFDNMQRFAEERGLAFPYLHDEDQSVARTYGAACTPDFFGFNAHLELQYRGRLDSSGPKPAPADARRELFEAMKQVAETGQGPKDQVPSMGCSIKWKDAA</sequence>
<dbReference type="STRING" id="441119.SAMN04488047_110123"/>
<dbReference type="PANTHER" id="PTHR43640">
    <property type="entry name" value="OS07G0260300 PROTEIN"/>
    <property type="match status" value="1"/>
</dbReference>
<evidence type="ECO:0000313" key="3">
    <source>
        <dbReference type="EMBL" id="SFP67587.1"/>
    </source>
</evidence>
<evidence type="ECO:0000256" key="1">
    <source>
        <dbReference type="SAM" id="MobiDB-lite"/>
    </source>
</evidence>
<evidence type="ECO:0000313" key="4">
    <source>
        <dbReference type="Proteomes" id="UP000199356"/>
    </source>
</evidence>